<feature type="signal peptide" evidence="2">
    <location>
        <begin position="1"/>
        <end position="20"/>
    </location>
</feature>
<dbReference type="AlphaFoldDB" id="A0AAV3ZXW1"/>
<reference evidence="3 4" key="1">
    <citation type="journal article" date="2021" name="Elife">
        <title>Chloroplast acquisition without the gene transfer in kleptoplastic sea slugs, Plakobranchus ocellatus.</title>
        <authorList>
            <person name="Maeda T."/>
            <person name="Takahashi S."/>
            <person name="Yoshida T."/>
            <person name="Shimamura S."/>
            <person name="Takaki Y."/>
            <person name="Nagai Y."/>
            <person name="Toyoda A."/>
            <person name="Suzuki Y."/>
            <person name="Arimoto A."/>
            <person name="Ishii H."/>
            <person name="Satoh N."/>
            <person name="Nishiyama T."/>
            <person name="Hasebe M."/>
            <person name="Maruyama T."/>
            <person name="Minagawa J."/>
            <person name="Obokata J."/>
            <person name="Shigenobu S."/>
        </authorList>
    </citation>
    <scope>NUCLEOTIDE SEQUENCE [LARGE SCALE GENOMIC DNA]</scope>
</reference>
<name>A0AAV3ZXW1_9GAST</name>
<dbReference type="EMBL" id="BLXT01002950">
    <property type="protein sequence ID" value="GFN99228.1"/>
    <property type="molecule type" value="Genomic_DNA"/>
</dbReference>
<proteinExistence type="predicted"/>
<evidence type="ECO:0008006" key="5">
    <source>
        <dbReference type="Google" id="ProtNLM"/>
    </source>
</evidence>
<feature type="compositionally biased region" description="Basic residues" evidence="1">
    <location>
        <begin position="29"/>
        <end position="53"/>
    </location>
</feature>
<dbReference type="Gene3D" id="3.10.100.10">
    <property type="entry name" value="Mannose-Binding Protein A, subunit A"/>
    <property type="match status" value="1"/>
</dbReference>
<feature type="region of interest" description="Disordered" evidence="1">
    <location>
        <begin position="25"/>
        <end position="81"/>
    </location>
</feature>
<sequence length="117" mass="13249">MLQVVFNIESLLLMIDLCSFIPEPPTKKMTSKRKPTTKKMTPKRKPTTKKTTPKQKIVAKVPKCSKKTPEKPKKPSHMPCRQGFKAVGTKCYRFIRERTDWHDAALNCGAHGAGLAR</sequence>
<organism evidence="3 4">
    <name type="scientific">Plakobranchus ocellatus</name>
    <dbReference type="NCBI Taxonomy" id="259542"/>
    <lineage>
        <taxon>Eukaryota</taxon>
        <taxon>Metazoa</taxon>
        <taxon>Spiralia</taxon>
        <taxon>Lophotrochozoa</taxon>
        <taxon>Mollusca</taxon>
        <taxon>Gastropoda</taxon>
        <taxon>Heterobranchia</taxon>
        <taxon>Euthyneura</taxon>
        <taxon>Panpulmonata</taxon>
        <taxon>Sacoglossa</taxon>
        <taxon>Placobranchoidea</taxon>
        <taxon>Plakobranchidae</taxon>
        <taxon>Plakobranchus</taxon>
    </lineage>
</organism>
<evidence type="ECO:0000313" key="3">
    <source>
        <dbReference type="EMBL" id="GFN99228.1"/>
    </source>
</evidence>
<dbReference type="SUPFAM" id="SSF56436">
    <property type="entry name" value="C-type lectin-like"/>
    <property type="match status" value="1"/>
</dbReference>
<dbReference type="CDD" id="cd00037">
    <property type="entry name" value="CLECT"/>
    <property type="match status" value="1"/>
</dbReference>
<protein>
    <recommendedName>
        <fullName evidence="5">C-type lectin domain-containing protein</fullName>
    </recommendedName>
</protein>
<accession>A0AAV3ZXW1</accession>
<dbReference type="Proteomes" id="UP000735302">
    <property type="component" value="Unassembled WGS sequence"/>
</dbReference>
<evidence type="ECO:0000256" key="2">
    <source>
        <dbReference type="SAM" id="SignalP"/>
    </source>
</evidence>
<evidence type="ECO:0000256" key="1">
    <source>
        <dbReference type="SAM" id="MobiDB-lite"/>
    </source>
</evidence>
<evidence type="ECO:0000313" key="4">
    <source>
        <dbReference type="Proteomes" id="UP000735302"/>
    </source>
</evidence>
<dbReference type="InterPro" id="IPR016186">
    <property type="entry name" value="C-type_lectin-like/link_sf"/>
</dbReference>
<feature type="chain" id="PRO_5044011071" description="C-type lectin domain-containing protein" evidence="2">
    <location>
        <begin position="21"/>
        <end position="117"/>
    </location>
</feature>
<dbReference type="InterPro" id="IPR016187">
    <property type="entry name" value="CTDL_fold"/>
</dbReference>
<keyword evidence="2" id="KW-0732">Signal</keyword>
<gene>
    <name evidence="3" type="ORF">PoB_002573400</name>
</gene>
<keyword evidence="4" id="KW-1185">Reference proteome</keyword>
<comment type="caution">
    <text evidence="3">The sequence shown here is derived from an EMBL/GenBank/DDBJ whole genome shotgun (WGS) entry which is preliminary data.</text>
</comment>